<dbReference type="CDD" id="cd00118">
    <property type="entry name" value="LysM"/>
    <property type="match status" value="1"/>
</dbReference>
<keyword evidence="5" id="KW-0732">Signal</keyword>
<dbReference type="SMART" id="SM00047">
    <property type="entry name" value="LYZ2"/>
    <property type="match status" value="1"/>
</dbReference>
<organism evidence="7 8">
    <name type="scientific">Paenimyroides ummariense</name>
    <dbReference type="NCBI Taxonomy" id="913024"/>
    <lineage>
        <taxon>Bacteria</taxon>
        <taxon>Pseudomonadati</taxon>
        <taxon>Bacteroidota</taxon>
        <taxon>Flavobacteriia</taxon>
        <taxon>Flavobacteriales</taxon>
        <taxon>Flavobacteriaceae</taxon>
        <taxon>Paenimyroides</taxon>
    </lineage>
</organism>
<dbReference type="EMBL" id="FOVI01000010">
    <property type="protein sequence ID" value="SFN75287.1"/>
    <property type="molecule type" value="Genomic_DNA"/>
</dbReference>
<dbReference type="PANTHER" id="PTHR33308:SF9">
    <property type="entry name" value="PEPTIDOGLYCAN HYDROLASE FLGJ"/>
    <property type="match status" value="1"/>
</dbReference>
<dbReference type="Gene3D" id="3.10.350.10">
    <property type="entry name" value="LysM domain"/>
    <property type="match status" value="1"/>
</dbReference>
<dbReference type="InterPro" id="IPR002901">
    <property type="entry name" value="MGlyc_endo_b_GlcNAc-like_dom"/>
</dbReference>
<sequence>MKKVLSVLFTGLILMSCSAAHNTKVKEKIAKEYGNGDNKKKKVVVTTASAVKKESTPIAEPKPAKPVKPLLEKDDSETLIATSKVNVSKNTVEDYINLYSGAAMQSMKTYGIPASIKLAQGILESGSGNGTLCRTANNHFGIKCKEEWTGETVSHTDDAPNECFRKYHSAMESYNDHSEFLANRVYYKNLFTLDKSDYSAWAKGLKKAGYATDPRYPQKLISIIERYKLYEYDQKVLGSDYQFVPTKTDEVLATNYGAQAQTYTVQAGDTLFAICQKFNSSVDHIKQLNSLNSNNLSVGQIIKIQ</sequence>
<dbReference type="Pfam" id="PF01832">
    <property type="entry name" value="Glucosaminidase"/>
    <property type="match status" value="1"/>
</dbReference>
<evidence type="ECO:0000313" key="7">
    <source>
        <dbReference type="EMBL" id="SFN75287.1"/>
    </source>
</evidence>
<dbReference type="GO" id="GO:0031640">
    <property type="term" value="P:killing of cells of another organism"/>
    <property type="evidence" value="ECO:0007669"/>
    <property type="project" value="UniProtKB-KW"/>
</dbReference>
<dbReference type="OrthoDB" id="977752at2"/>
<dbReference type="InterPro" id="IPR036779">
    <property type="entry name" value="LysM_dom_sf"/>
</dbReference>
<dbReference type="PANTHER" id="PTHR33308">
    <property type="entry name" value="PEPTIDOGLYCAN HYDROLASE FLGJ"/>
    <property type="match status" value="1"/>
</dbReference>
<dbReference type="Pfam" id="PF01476">
    <property type="entry name" value="LysM"/>
    <property type="match status" value="1"/>
</dbReference>
<dbReference type="SUPFAM" id="SSF54106">
    <property type="entry name" value="LysM domain"/>
    <property type="match status" value="1"/>
</dbReference>
<gene>
    <name evidence="7" type="ORF">SAMN05421741_11040</name>
</gene>
<dbReference type="AlphaFoldDB" id="A0A1I5BKU1"/>
<dbReference type="GO" id="GO:0004040">
    <property type="term" value="F:amidase activity"/>
    <property type="evidence" value="ECO:0007669"/>
    <property type="project" value="InterPro"/>
</dbReference>
<feature type="chain" id="PRO_5011601468" description="Peptidoglycan hydrolase" evidence="5">
    <location>
        <begin position="20"/>
        <end position="305"/>
    </location>
</feature>
<dbReference type="GO" id="GO:0042742">
    <property type="term" value="P:defense response to bacterium"/>
    <property type="evidence" value="ECO:0007669"/>
    <property type="project" value="UniProtKB-KW"/>
</dbReference>
<proteinExistence type="predicted"/>
<feature type="domain" description="LysM" evidence="6">
    <location>
        <begin position="261"/>
        <end position="304"/>
    </location>
</feature>
<dbReference type="RefSeq" id="WP_091522580.1">
    <property type="nucleotide sequence ID" value="NZ_FOVI01000010.1"/>
</dbReference>
<evidence type="ECO:0000259" key="6">
    <source>
        <dbReference type="PROSITE" id="PS51782"/>
    </source>
</evidence>
<keyword evidence="8" id="KW-1185">Reference proteome</keyword>
<dbReference type="PROSITE" id="PS51257">
    <property type="entry name" value="PROKAR_LIPOPROTEIN"/>
    <property type="match status" value="1"/>
</dbReference>
<protein>
    <recommendedName>
        <fullName evidence="4">Peptidoglycan hydrolase</fullName>
    </recommendedName>
</protein>
<reference evidence="8" key="1">
    <citation type="submission" date="2016-10" db="EMBL/GenBank/DDBJ databases">
        <authorList>
            <person name="Varghese N."/>
            <person name="Submissions S."/>
        </authorList>
    </citation>
    <scope>NUCLEOTIDE SEQUENCE [LARGE SCALE GENOMIC DNA]</scope>
    <source>
        <strain evidence="8">DS-12</strain>
    </source>
</reference>
<evidence type="ECO:0000256" key="1">
    <source>
        <dbReference type="ARBA" id="ARBA00022529"/>
    </source>
</evidence>
<feature type="signal peptide" evidence="5">
    <location>
        <begin position="1"/>
        <end position="19"/>
    </location>
</feature>
<dbReference type="SMART" id="SM00257">
    <property type="entry name" value="LysM"/>
    <property type="match status" value="1"/>
</dbReference>
<dbReference type="Gene3D" id="1.10.530.10">
    <property type="match status" value="1"/>
</dbReference>
<dbReference type="STRING" id="913024.SAMN05421741_11040"/>
<dbReference type="InterPro" id="IPR018392">
    <property type="entry name" value="LysM"/>
</dbReference>
<dbReference type="PROSITE" id="PS51782">
    <property type="entry name" value="LYSM"/>
    <property type="match status" value="1"/>
</dbReference>
<evidence type="ECO:0000256" key="2">
    <source>
        <dbReference type="ARBA" id="ARBA00022638"/>
    </source>
</evidence>
<evidence type="ECO:0000256" key="5">
    <source>
        <dbReference type="SAM" id="SignalP"/>
    </source>
</evidence>
<keyword evidence="3 7" id="KW-0378">Hydrolase</keyword>
<evidence type="ECO:0000313" key="8">
    <source>
        <dbReference type="Proteomes" id="UP000199036"/>
    </source>
</evidence>
<dbReference type="InterPro" id="IPR051056">
    <property type="entry name" value="Glycosyl_Hydrolase_73"/>
</dbReference>
<keyword evidence="1" id="KW-0929">Antimicrobial</keyword>
<accession>A0A1I5BKU1</accession>
<evidence type="ECO:0000256" key="4">
    <source>
        <dbReference type="ARBA" id="ARBA00032108"/>
    </source>
</evidence>
<dbReference type="Proteomes" id="UP000199036">
    <property type="component" value="Unassembled WGS sequence"/>
</dbReference>
<name>A0A1I5BKU1_9FLAO</name>
<keyword evidence="2" id="KW-0081">Bacteriolytic enzyme</keyword>
<evidence type="ECO:0000256" key="3">
    <source>
        <dbReference type="ARBA" id="ARBA00022801"/>
    </source>
</evidence>